<evidence type="ECO:0000256" key="1">
    <source>
        <dbReference type="SAM" id="Phobius"/>
    </source>
</evidence>
<keyword evidence="1" id="KW-0812">Transmembrane</keyword>
<comment type="caution">
    <text evidence="2">The sequence shown here is derived from an EMBL/GenBank/DDBJ whole genome shotgun (WGS) entry which is preliminary data.</text>
</comment>
<dbReference type="Proteomes" id="UP000342249">
    <property type="component" value="Unassembled WGS sequence"/>
</dbReference>
<sequence>MKSMIYKNPVISVVVINIITFIMCMYGINERAYAVTMLIIVVGIVNRRIIDNGENIDKQKKTTMFISFFLILIIQFAYAMYKINSTH</sequence>
<evidence type="ECO:0000313" key="3">
    <source>
        <dbReference type="Proteomes" id="UP000342249"/>
    </source>
</evidence>
<name>A0A5N7IXT3_9CLOT</name>
<protein>
    <submittedName>
        <fullName evidence="2">Uncharacterized protein</fullName>
    </submittedName>
</protein>
<evidence type="ECO:0000313" key="2">
    <source>
        <dbReference type="EMBL" id="MPQ61290.1"/>
    </source>
</evidence>
<feature type="transmembrane region" description="Helical" evidence="1">
    <location>
        <begin position="62"/>
        <end position="81"/>
    </location>
</feature>
<keyword evidence="1" id="KW-1133">Transmembrane helix</keyword>
<organism evidence="2 3">
    <name type="scientific">Clostridium estertheticum</name>
    <dbReference type="NCBI Taxonomy" id="238834"/>
    <lineage>
        <taxon>Bacteria</taxon>
        <taxon>Bacillati</taxon>
        <taxon>Bacillota</taxon>
        <taxon>Clostridia</taxon>
        <taxon>Eubacteriales</taxon>
        <taxon>Clostridiaceae</taxon>
        <taxon>Clostridium</taxon>
    </lineage>
</organism>
<accession>A0A5N7IXT3</accession>
<reference evidence="2 3" key="1">
    <citation type="journal article" date="2019" name="Lett. Appl. Microbiol.">
        <title>A case of 'blown pack' spoilage of vacuum-packaged pork likely associated with Clostridium estertheticum in Canada.</title>
        <authorList>
            <person name="Zhang P."/>
            <person name="Ward P."/>
            <person name="McMullen L.M."/>
            <person name="Yang X."/>
        </authorList>
    </citation>
    <scope>NUCLEOTIDE SEQUENCE [LARGE SCALE GENOMIC DNA]</scope>
    <source>
        <strain evidence="2 3">MA19</strain>
    </source>
</reference>
<dbReference type="EMBL" id="SPSF01000015">
    <property type="protein sequence ID" value="MPQ61290.1"/>
    <property type="molecule type" value="Genomic_DNA"/>
</dbReference>
<gene>
    <name evidence="2" type="ORF">E4V82_04110</name>
</gene>
<dbReference type="RefSeq" id="WP_152750655.1">
    <property type="nucleotide sequence ID" value="NZ_SPSE01000016.1"/>
</dbReference>
<dbReference type="AlphaFoldDB" id="A0A5N7IXT3"/>
<proteinExistence type="predicted"/>
<feature type="transmembrane region" description="Helical" evidence="1">
    <location>
        <begin position="9"/>
        <end position="28"/>
    </location>
</feature>
<keyword evidence="1" id="KW-0472">Membrane</keyword>
<feature type="transmembrane region" description="Helical" evidence="1">
    <location>
        <begin position="34"/>
        <end position="50"/>
    </location>
</feature>